<protein>
    <submittedName>
        <fullName evidence="1">Nucleoid-associated protein</fullName>
    </submittedName>
</protein>
<evidence type="ECO:0000313" key="1">
    <source>
        <dbReference type="EMBL" id="UVO88312.1"/>
    </source>
</evidence>
<proteinExistence type="predicted"/>
<accession>A0A9X9IJD4</accession>
<reference evidence="1" key="1">
    <citation type="submission" date="2022-08" db="EMBL/GenBank/DDBJ databases">
        <title>Genome Sequencing of Bacteroides fragilis Group Isolates with Nanopore Technology.</title>
        <authorList>
            <person name="Tisza M.J."/>
            <person name="Smith D."/>
            <person name="Dekker J.P."/>
        </authorList>
    </citation>
    <scope>NUCLEOTIDE SEQUENCE</scope>
    <source>
        <strain evidence="1">BFG-49</strain>
    </source>
</reference>
<name>A0A9X9IJD4_BACFG</name>
<organism evidence="1 2">
    <name type="scientific">Bacteroides fragilis</name>
    <dbReference type="NCBI Taxonomy" id="817"/>
    <lineage>
        <taxon>Bacteria</taxon>
        <taxon>Pseudomonadati</taxon>
        <taxon>Bacteroidota</taxon>
        <taxon>Bacteroidia</taxon>
        <taxon>Bacteroidales</taxon>
        <taxon>Bacteroidaceae</taxon>
        <taxon>Bacteroides</taxon>
    </lineage>
</organism>
<dbReference type="RefSeq" id="WP_005817929.1">
    <property type="nucleotide sequence ID" value="NZ_CAXSVT010000001.1"/>
</dbReference>
<dbReference type="Proteomes" id="UP001058403">
    <property type="component" value="Chromosome"/>
</dbReference>
<dbReference type="EMBL" id="CP103070">
    <property type="protein sequence ID" value="UVO88312.1"/>
    <property type="molecule type" value="Genomic_DNA"/>
</dbReference>
<dbReference type="Pfam" id="PF04245">
    <property type="entry name" value="NA37"/>
    <property type="match status" value="1"/>
</dbReference>
<dbReference type="GO" id="GO:0009295">
    <property type="term" value="C:nucleoid"/>
    <property type="evidence" value="ECO:0007669"/>
    <property type="project" value="InterPro"/>
</dbReference>
<evidence type="ECO:0000313" key="2">
    <source>
        <dbReference type="Proteomes" id="UP001058403"/>
    </source>
</evidence>
<sequence length="345" mass="40605">MQNLILGELDKLVVHYVGNKTNGDGVRFSNVLTQFENIEGYIKQLISNNFKLDELYCFYFLPKLELNPMFQFVSLIFEDKDTFVEQSQNSARYLYDKSIHPQVKGGELCFSYFKNCELNGDVVDCIGIFKSENKETVLKVSPLIEGFELKDEKGINTNKIDKGCLVFNTKKENGYIVSLVDNTNKTSEAQYWKDEFLKTQPVNDEYHQTKEFLNIAKNFVTKELSDNLDVSKTDKIDLLNRSVEYFKKRETFDKNEFEQEVFQNNDLIDSFRRFDETFRKDNEIDLSDNFEISSQAVKKQARVFKSVLKLDKNFDIYIHGNRDLIERGVEKDGRKYYKIYYQEEN</sequence>
<gene>
    <name evidence="1" type="ORF">NXW39_13080</name>
</gene>
<dbReference type="InterPro" id="IPR007358">
    <property type="entry name" value="Nucleoid_associated_NdpA"/>
</dbReference>
<dbReference type="AlphaFoldDB" id="A0A9X9IJD4"/>